<dbReference type="Gene3D" id="3.30.70.1560">
    <property type="entry name" value="Alpha-L RNA-binding motif"/>
    <property type="match status" value="1"/>
</dbReference>
<dbReference type="InterPro" id="IPR050343">
    <property type="entry name" value="RsuA_PseudoU_synthase"/>
</dbReference>
<feature type="compositionally biased region" description="Basic and acidic residues" evidence="5">
    <location>
        <begin position="232"/>
        <end position="247"/>
    </location>
</feature>
<proteinExistence type="inferred from homology"/>
<dbReference type="CDD" id="cd00165">
    <property type="entry name" value="S4"/>
    <property type="match status" value="1"/>
</dbReference>
<evidence type="ECO:0000256" key="3">
    <source>
        <dbReference type="ARBA" id="ARBA00023235"/>
    </source>
</evidence>
<dbReference type="Pfam" id="PF01479">
    <property type="entry name" value="S4"/>
    <property type="match status" value="1"/>
</dbReference>
<dbReference type="GO" id="GO:0000455">
    <property type="term" value="P:enzyme-directed rRNA pseudouridine synthesis"/>
    <property type="evidence" value="ECO:0007669"/>
    <property type="project" value="UniProtKB-ARBA"/>
</dbReference>
<dbReference type="FunFam" id="3.30.70.1560:FF:000001">
    <property type="entry name" value="Pseudouridine synthase"/>
    <property type="match status" value="1"/>
</dbReference>
<organism evidence="7 8">
    <name type="scientific">Eiseniibacteriota bacterium</name>
    <dbReference type="NCBI Taxonomy" id="2212470"/>
    <lineage>
        <taxon>Bacteria</taxon>
        <taxon>Candidatus Eiseniibacteriota</taxon>
    </lineage>
</organism>
<feature type="compositionally biased region" description="Basic residues" evidence="5">
    <location>
        <begin position="248"/>
        <end position="262"/>
    </location>
</feature>
<reference evidence="7 8" key="1">
    <citation type="submission" date="2020-03" db="EMBL/GenBank/DDBJ databases">
        <title>Metabolic flexibility allows generalist bacteria to become dominant in a frequently disturbed ecosystem.</title>
        <authorList>
            <person name="Chen Y.-J."/>
            <person name="Leung P.M."/>
            <person name="Bay S.K."/>
            <person name="Hugenholtz P."/>
            <person name="Kessler A.J."/>
            <person name="Shelley G."/>
            <person name="Waite D.W."/>
            <person name="Cook P.L."/>
            <person name="Greening C."/>
        </authorList>
    </citation>
    <scope>NUCLEOTIDE SEQUENCE [LARGE SCALE GENOMIC DNA]</scope>
    <source>
        <strain evidence="7">SS_bin_28</strain>
    </source>
</reference>
<dbReference type="GO" id="GO:0005829">
    <property type="term" value="C:cytosol"/>
    <property type="evidence" value="ECO:0007669"/>
    <property type="project" value="UniProtKB-ARBA"/>
</dbReference>
<dbReference type="InterPro" id="IPR002942">
    <property type="entry name" value="S4_RNA-bd"/>
</dbReference>
<evidence type="ECO:0000256" key="5">
    <source>
        <dbReference type="SAM" id="MobiDB-lite"/>
    </source>
</evidence>
<feature type="domain" description="RNA-binding S4" evidence="6">
    <location>
        <begin position="1"/>
        <end position="63"/>
    </location>
</feature>
<keyword evidence="2 4" id="KW-0694">RNA-binding</keyword>
<dbReference type="SUPFAM" id="SSF55174">
    <property type="entry name" value="Alpha-L RNA-binding motif"/>
    <property type="match status" value="1"/>
</dbReference>
<dbReference type="GO" id="GO:0120159">
    <property type="term" value="F:rRNA pseudouridine synthase activity"/>
    <property type="evidence" value="ECO:0007669"/>
    <property type="project" value="UniProtKB-ARBA"/>
</dbReference>
<evidence type="ECO:0000313" key="8">
    <source>
        <dbReference type="Proteomes" id="UP000547674"/>
    </source>
</evidence>
<dbReference type="InterPro" id="IPR006145">
    <property type="entry name" value="PsdUridine_synth_RsuA/RluA"/>
</dbReference>
<dbReference type="Gene3D" id="3.30.70.580">
    <property type="entry name" value="Pseudouridine synthase I, catalytic domain, N-terminal subdomain"/>
    <property type="match status" value="1"/>
</dbReference>
<dbReference type="SUPFAM" id="SSF55120">
    <property type="entry name" value="Pseudouridine synthase"/>
    <property type="match status" value="1"/>
</dbReference>
<evidence type="ECO:0000259" key="6">
    <source>
        <dbReference type="SMART" id="SM00363"/>
    </source>
</evidence>
<dbReference type="GO" id="GO:0003723">
    <property type="term" value="F:RNA binding"/>
    <property type="evidence" value="ECO:0007669"/>
    <property type="project" value="UniProtKB-KW"/>
</dbReference>
<dbReference type="EMBL" id="JABDJR010000312">
    <property type="protein sequence ID" value="NNF06671.1"/>
    <property type="molecule type" value="Genomic_DNA"/>
</dbReference>
<dbReference type="InterPro" id="IPR036986">
    <property type="entry name" value="S4_RNA-bd_sf"/>
</dbReference>
<dbReference type="NCBIfam" id="TIGR00093">
    <property type="entry name" value="pseudouridine synthase"/>
    <property type="match status" value="1"/>
</dbReference>
<dbReference type="InterPro" id="IPR042092">
    <property type="entry name" value="PsdUridine_s_RsuA/RluB/E/F_cat"/>
</dbReference>
<sequence length="262" mass="29409">MRINRYLSACGVASRRGAETLIEDGRVKVNGSLLKDLATFVEPGRDRVELDGKVLNLPQEFTYLLLNKPLGVVTTASDPEGRSTVLGFVPPKPRVFPVGRLDFETSGALLMINDGGMAHRLLHPQFKVDKQYEVTVQGTLPDDLVATLANGVDLEGRKTAPAQVSIRERDGRRTKLSISIREGRNRQVRRMLESVGHEVIDLRRVRFGPIELGNLKEGTYRSLTEEEVKALHDATTFKRQQAHDRPKGTKRSSRPFHRKRKP</sequence>
<gene>
    <name evidence="7" type="ORF">HKN21_07920</name>
</gene>
<evidence type="ECO:0000256" key="4">
    <source>
        <dbReference type="PROSITE-ProRule" id="PRU00182"/>
    </source>
</evidence>
<feature type="region of interest" description="Disordered" evidence="5">
    <location>
        <begin position="232"/>
        <end position="262"/>
    </location>
</feature>
<dbReference type="PROSITE" id="PS50889">
    <property type="entry name" value="S4"/>
    <property type="match status" value="1"/>
</dbReference>
<dbReference type="CDD" id="cd02870">
    <property type="entry name" value="PseudoU_synth_RsuA_like"/>
    <property type="match status" value="1"/>
</dbReference>
<dbReference type="InterPro" id="IPR020094">
    <property type="entry name" value="TruA/RsuA/RluB/E/F_N"/>
</dbReference>
<dbReference type="PANTHER" id="PTHR47683:SF2">
    <property type="entry name" value="RNA-BINDING S4 DOMAIN-CONTAINING PROTEIN"/>
    <property type="match status" value="1"/>
</dbReference>
<dbReference type="FunFam" id="3.10.290.10:FF:000003">
    <property type="entry name" value="Pseudouridine synthase"/>
    <property type="match status" value="1"/>
</dbReference>
<evidence type="ECO:0000256" key="2">
    <source>
        <dbReference type="ARBA" id="ARBA00022884"/>
    </source>
</evidence>
<dbReference type="PANTHER" id="PTHR47683">
    <property type="entry name" value="PSEUDOURIDINE SYNTHASE FAMILY PROTEIN-RELATED"/>
    <property type="match status" value="1"/>
</dbReference>
<dbReference type="Pfam" id="PF00849">
    <property type="entry name" value="PseudoU_synth_2"/>
    <property type="match status" value="1"/>
</dbReference>
<dbReference type="Gene3D" id="3.10.290.10">
    <property type="entry name" value="RNA-binding S4 domain"/>
    <property type="match status" value="1"/>
</dbReference>
<protein>
    <submittedName>
        <fullName evidence="7">rRNA pseudouridine synthase</fullName>
    </submittedName>
</protein>
<dbReference type="Proteomes" id="UP000547674">
    <property type="component" value="Unassembled WGS sequence"/>
</dbReference>
<dbReference type="InterPro" id="IPR000748">
    <property type="entry name" value="PsdUridine_synth_RsuA/RluB/E/F"/>
</dbReference>
<accession>A0A7Y2E7N6</accession>
<dbReference type="AlphaFoldDB" id="A0A7Y2E7N6"/>
<evidence type="ECO:0000313" key="7">
    <source>
        <dbReference type="EMBL" id="NNF06671.1"/>
    </source>
</evidence>
<comment type="caution">
    <text evidence="7">The sequence shown here is derived from an EMBL/GenBank/DDBJ whole genome shotgun (WGS) entry which is preliminary data.</text>
</comment>
<comment type="similarity">
    <text evidence="1">Belongs to the pseudouridine synthase RsuA family.</text>
</comment>
<dbReference type="InterPro" id="IPR020103">
    <property type="entry name" value="PsdUridine_synth_cat_dom_sf"/>
</dbReference>
<evidence type="ECO:0000256" key="1">
    <source>
        <dbReference type="ARBA" id="ARBA00008348"/>
    </source>
</evidence>
<name>A0A7Y2E7N6_UNCEI</name>
<dbReference type="SMART" id="SM00363">
    <property type="entry name" value="S4"/>
    <property type="match status" value="1"/>
</dbReference>
<keyword evidence="3" id="KW-0413">Isomerase</keyword>